<dbReference type="Pfam" id="PF01336">
    <property type="entry name" value="tRNA_anti-codon"/>
    <property type="match status" value="1"/>
</dbReference>
<dbReference type="InterPro" id="IPR029460">
    <property type="entry name" value="DNAPol_HHH"/>
</dbReference>
<keyword evidence="6 15" id="KW-0808">Transferase</keyword>
<dbReference type="InterPro" id="IPR004805">
    <property type="entry name" value="DnaE2/DnaE/PolC"/>
</dbReference>
<dbReference type="Gene3D" id="1.10.150.870">
    <property type="match status" value="1"/>
</dbReference>
<dbReference type="Pfam" id="PF14579">
    <property type="entry name" value="HHH_6"/>
    <property type="match status" value="1"/>
</dbReference>
<evidence type="ECO:0000313" key="15">
    <source>
        <dbReference type="EMBL" id="WXB11310.1"/>
    </source>
</evidence>
<dbReference type="SMART" id="SM00481">
    <property type="entry name" value="POLIIIAc"/>
    <property type="match status" value="1"/>
</dbReference>
<dbReference type="EC" id="2.7.7.7" evidence="3"/>
<dbReference type="Gene3D" id="3.20.20.140">
    <property type="entry name" value="Metal-dependent hydrolases"/>
    <property type="match status" value="1"/>
</dbReference>
<evidence type="ECO:0000256" key="4">
    <source>
        <dbReference type="ARBA" id="ARBA00017273"/>
    </source>
</evidence>
<keyword evidence="16" id="KW-1185">Reference proteome</keyword>
<dbReference type="NCBIfam" id="TIGR00594">
    <property type="entry name" value="polc"/>
    <property type="match status" value="1"/>
</dbReference>
<dbReference type="SUPFAM" id="SSF89550">
    <property type="entry name" value="PHP domain-like"/>
    <property type="match status" value="1"/>
</dbReference>
<dbReference type="Proteomes" id="UP001370348">
    <property type="component" value="Chromosome"/>
</dbReference>
<gene>
    <name evidence="15" type="ORF">LZC94_25985</name>
</gene>
<keyword evidence="11" id="KW-0234">DNA repair</keyword>
<dbReference type="CDD" id="cd04485">
    <property type="entry name" value="DnaE_OBF"/>
    <property type="match status" value="1"/>
</dbReference>
<evidence type="ECO:0000256" key="11">
    <source>
        <dbReference type="ARBA" id="ARBA00023204"/>
    </source>
</evidence>
<dbReference type="PANTHER" id="PTHR32294:SF4">
    <property type="entry name" value="ERROR-PRONE DNA POLYMERASE"/>
    <property type="match status" value="1"/>
</dbReference>
<proteinExistence type="inferred from homology"/>
<keyword evidence="5" id="KW-0963">Cytoplasm</keyword>
<evidence type="ECO:0000256" key="10">
    <source>
        <dbReference type="ARBA" id="ARBA00022932"/>
    </source>
</evidence>
<keyword evidence="8" id="KW-0235">DNA replication</keyword>
<comment type="catalytic activity">
    <reaction evidence="12">
        <text>DNA(n) + a 2'-deoxyribonucleoside 5'-triphosphate = DNA(n+1) + diphosphate</text>
        <dbReference type="Rhea" id="RHEA:22508"/>
        <dbReference type="Rhea" id="RHEA-COMP:17339"/>
        <dbReference type="Rhea" id="RHEA-COMP:17340"/>
        <dbReference type="ChEBI" id="CHEBI:33019"/>
        <dbReference type="ChEBI" id="CHEBI:61560"/>
        <dbReference type="ChEBI" id="CHEBI:173112"/>
        <dbReference type="EC" id="2.7.7.7"/>
    </reaction>
</comment>
<keyword evidence="9" id="KW-0227">DNA damage</keyword>
<evidence type="ECO:0000256" key="2">
    <source>
        <dbReference type="ARBA" id="ARBA00007391"/>
    </source>
</evidence>
<dbReference type="HAMAP" id="MF_01902">
    <property type="entry name" value="DNApol_error_prone"/>
    <property type="match status" value="1"/>
</dbReference>
<evidence type="ECO:0000256" key="6">
    <source>
        <dbReference type="ARBA" id="ARBA00022679"/>
    </source>
</evidence>
<comment type="similarity">
    <text evidence="2">Belongs to the DNA polymerase type-C family. DnaE2 subfamily.</text>
</comment>
<protein>
    <recommendedName>
        <fullName evidence="4">Error-prone DNA polymerase</fullName>
        <ecNumber evidence="3">2.7.7.7</ecNumber>
    </recommendedName>
</protein>
<sequence>MSDSTPPDIAAPNAVVLPFRKSPSNPSPAPEATTAPPKSHFVELWTRTNFSFLMGASSPETLVERAANLGYDTLGIADRDGLYGIVRALQAGEKLGVRIVLGCELTVLDGASFHTLLVVVQNHAGYTNLCRVLTDSHGRHRKGKANPFRPTSRWGEPLPRNLYAGLPFSAIANHAEGLWAVVHPDSPPAHASMVKEAFGERASVGLYRHLDGEDFARTRDAAALSEQFDMPLVASNRVLFATPPDKRILDVLHCIREGCTLDQAGRALMRNTEAHLKPEASMRVLFKDHPQALARARDIADACRFSMKELKYQFPVGSYAAKGETCNETLRRLTYIGAEERYGKSVPEAVREQIEKELALIEKIDKAPYFLSVRSIVEIAKDKDILCQGRGSAANSAVCYCLGITAVDPSRSNLLFERFISVERHEPPDIDVDFEHERREEVIQEIYATYGRERAAMVSEVICYRGKSALREVGKVFGFSLEQVDRLAAVVSWWDKVKEVRDARLAAVGFDPDDGRVRAALACAVAIQGFPRHLSIHVGGFVLSAEPLDAVAPVEPATMKDRTIIPWDKDDLDTLGFFKVDVLGLGMLTVIRKTLELVQACDPSVRAEKKVERLTKIPSEDPQVYEALCRADTVGVFQIESRAQMAMLPRLRPEEFYDLVIEVAIVRPGPIQGGMVHPYLRRRSGEEKATMPHASLEPILKRTLGVPLFQEQVMQIAITGAGYTAGQADELRRDMAAWRRSGRLEQHRERLARGFAEHGIEKEFAERLFSQIEGFGEYGFPESHAASFALLVYASAWLKVHHPAPFAAALINSQPMGFYSPSTILQDAQRHGVTVLPISIDVSQWDCTLEAGAIRAGLRLVKGLGEKSYASIAEARCAKPFESVEDFASRTRLTQRELEVVAESGALAPLVSREAMRLARGPRNADAFAAGRAVREAMWMVREPRGIGLFEGKRAESADADADNAKNAESAENAESPRPARPLPAFSPLTRAEQLTLDYERTGFSATDHPMKLLRPKLARQKVQSSRELLTIPPGQRVKTAGYVICRQRPGTASGVVFITMEDESGFINLVLWNRIFDAYRQIATTSPLLLVRGKLEREKEVVHVMVESMASLSLSREDGSIHSKRASAPRAGSSEVLPFHGKSRDFH</sequence>
<name>A0ABZ2LQ68_9BACT</name>
<dbReference type="InterPro" id="IPR003141">
    <property type="entry name" value="Pol/His_phosphatase_N"/>
</dbReference>
<dbReference type="InterPro" id="IPR011708">
    <property type="entry name" value="DNA_pol3_alpha_NTPase_dom"/>
</dbReference>
<dbReference type="InterPro" id="IPR004365">
    <property type="entry name" value="NA-bd_OB_tRNA"/>
</dbReference>
<feature type="region of interest" description="Disordered" evidence="13">
    <location>
        <begin position="1"/>
        <end position="37"/>
    </location>
</feature>
<dbReference type="NCBIfam" id="NF004225">
    <property type="entry name" value="PRK05672.1"/>
    <property type="match status" value="1"/>
</dbReference>
<evidence type="ECO:0000256" key="12">
    <source>
        <dbReference type="ARBA" id="ARBA00049244"/>
    </source>
</evidence>
<evidence type="ECO:0000256" key="8">
    <source>
        <dbReference type="ARBA" id="ARBA00022705"/>
    </source>
</evidence>
<keyword evidence="7 15" id="KW-0548">Nucleotidyltransferase</keyword>
<feature type="compositionally biased region" description="Low complexity" evidence="13">
    <location>
        <begin position="965"/>
        <end position="976"/>
    </location>
</feature>
<evidence type="ECO:0000256" key="3">
    <source>
        <dbReference type="ARBA" id="ARBA00012417"/>
    </source>
</evidence>
<dbReference type="Pfam" id="PF02811">
    <property type="entry name" value="PHP"/>
    <property type="match status" value="1"/>
</dbReference>
<evidence type="ECO:0000256" key="7">
    <source>
        <dbReference type="ARBA" id="ARBA00022695"/>
    </source>
</evidence>
<evidence type="ECO:0000259" key="14">
    <source>
        <dbReference type="SMART" id="SM00481"/>
    </source>
</evidence>
<comment type="subcellular location">
    <subcellularLocation>
        <location evidence="1">Cytoplasm</location>
    </subcellularLocation>
</comment>
<evidence type="ECO:0000256" key="13">
    <source>
        <dbReference type="SAM" id="MobiDB-lite"/>
    </source>
</evidence>
<evidence type="ECO:0000256" key="1">
    <source>
        <dbReference type="ARBA" id="ARBA00004496"/>
    </source>
</evidence>
<dbReference type="GO" id="GO:0003887">
    <property type="term" value="F:DNA-directed DNA polymerase activity"/>
    <property type="evidence" value="ECO:0007669"/>
    <property type="project" value="UniProtKB-EC"/>
</dbReference>
<dbReference type="RefSeq" id="WP_394820925.1">
    <property type="nucleotide sequence ID" value="NZ_CP089984.1"/>
</dbReference>
<feature type="region of interest" description="Disordered" evidence="13">
    <location>
        <begin position="952"/>
        <end position="986"/>
    </location>
</feature>
<evidence type="ECO:0000256" key="9">
    <source>
        <dbReference type="ARBA" id="ARBA00022763"/>
    </source>
</evidence>
<reference evidence="15 16" key="1">
    <citation type="submission" date="2021-12" db="EMBL/GenBank/DDBJ databases">
        <title>Discovery of the Pendulisporaceae a myxobacterial family with distinct sporulation behavior and unique specialized metabolism.</title>
        <authorList>
            <person name="Garcia R."/>
            <person name="Popoff A."/>
            <person name="Bader C.D."/>
            <person name="Loehr J."/>
            <person name="Walesch S."/>
            <person name="Walt C."/>
            <person name="Boldt J."/>
            <person name="Bunk B."/>
            <person name="Haeckl F.J.F.P.J."/>
            <person name="Gunesch A.P."/>
            <person name="Birkelbach J."/>
            <person name="Nuebel U."/>
            <person name="Pietschmann T."/>
            <person name="Bach T."/>
            <person name="Mueller R."/>
        </authorList>
    </citation>
    <scope>NUCLEOTIDE SEQUENCE [LARGE SCALE GENOMIC DNA]</scope>
    <source>
        <strain evidence="15 16">MSr11954</strain>
    </source>
</reference>
<dbReference type="Pfam" id="PF07733">
    <property type="entry name" value="DNA_pol3_alpha"/>
    <property type="match status" value="1"/>
</dbReference>
<dbReference type="SUPFAM" id="SSF160975">
    <property type="entry name" value="AF1531-like"/>
    <property type="match status" value="1"/>
</dbReference>
<keyword evidence="10" id="KW-0239">DNA-directed DNA polymerase</keyword>
<dbReference type="InterPro" id="IPR016195">
    <property type="entry name" value="Pol/histidinol_Pase-like"/>
</dbReference>
<dbReference type="InterPro" id="IPR023073">
    <property type="entry name" value="DnaE2"/>
</dbReference>
<accession>A0ABZ2LQ68</accession>
<feature type="region of interest" description="Disordered" evidence="13">
    <location>
        <begin position="1122"/>
        <end position="1148"/>
    </location>
</feature>
<dbReference type="Pfam" id="PF17657">
    <property type="entry name" value="DNA_pol3_finger"/>
    <property type="match status" value="1"/>
</dbReference>
<dbReference type="PANTHER" id="PTHR32294">
    <property type="entry name" value="DNA POLYMERASE III SUBUNIT ALPHA"/>
    <property type="match status" value="1"/>
</dbReference>
<organism evidence="15 16">
    <name type="scientific">Pendulispora albinea</name>
    <dbReference type="NCBI Taxonomy" id="2741071"/>
    <lineage>
        <taxon>Bacteria</taxon>
        <taxon>Pseudomonadati</taxon>
        <taxon>Myxococcota</taxon>
        <taxon>Myxococcia</taxon>
        <taxon>Myxococcales</taxon>
        <taxon>Sorangiineae</taxon>
        <taxon>Pendulisporaceae</taxon>
        <taxon>Pendulispora</taxon>
    </lineage>
</organism>
<dbReference type="InterPro" id="IPR004013">
    <property type="entry name" value="PHP_dom"/>
</dbReference>
<dbReference type="InterPro" id="IPR040982">
    <property type="entry name" value="DNA_pol3_finger"/>
</dbReference>
<dbReference type="EMBL" id="CP089984">
    <property type="protein sequence ID" value="WXB11310.1"/>
    <property type="molecule type" value="Genomic_DNA"/>
</dbReference>
<evidence type="ECO:0000313" key="16">
    <source>
        <dbReference type="Proteomes" id="UP001370348"/>
    </source>
</evidence>
<evidence type="ECO:0000256" key="5">
    <source>
        <dbReference type="ARBA" id="ARBA00022490"/>
    </source>
</evidence>
<feature type="domain" description="Polymerase/histidinol phosphatase N-terminal" evidence="14">
    <location>
        <begin position="42"/>
        <end position="109"/>
    </location>
</feature>